<protein>
    <submittedName>
        <fullName evidence="2">Uncharacterized protein</fullName>
    </submittedName>
</protein>
<dbReference type="EMBL" id="JAACXV010023162">
    <property type="protein sequence ID" value="KAF7263140.1"/>
    <property type="molecule type" value="Genomic_DNA"/>
</dbReference>
<gene>
    <name evidence="2" type="ORF">GWI33_003568</name>
</gene>
<keyword evidence="3" id="KW-1185">Reference proteome</keyword>
<evidence type="ECO:0000256" key="1">
    <source>
        <dbReference type="SAM" id="MobiDB-lite"/>
    </source>
</evidence>
<feature type="region of interest" description="Disordered" evidence="1">
    <location>
        <begin position="47"/>
        <end position="99"/>
    </location>
</feature>
<name>A0A834HRE9_RHYFE</name>
<organism evidence="2 3">
    <name type="scientific">Rhynchophorus ferrugineus</name>
    <name type="common">Red palm weevil</name>
    <name type="synonym">Curculio ferrugineus</name>
    <dbReference type="NCBI Taxonomy" id="354439"/>
    <lineage>
        <taxon>Eukaryota</taxon>
        <taxon>Metazoa</taxon>
        <taxon>Ecdysozoa</taxon>
        <taxon>Arthropoda</taxon>
        <taxon>Hexapoda</taxon>
        <taxon>Insecta</taxon>
        <taxon>Pterygota</taxon>
        <taxon>Neoptera</taxon>
        <taxon>Endopterygota</taxon>
        <taxon>Coleoptera</taxon>
        <taxon>Polyphaga</taxon>
        <taxon>Cucujiformia</taxon>
        <taxon>Curculionidae</taxon>
        <taxon>Dryophthorinae</taxon>
        <taxon>Rhynchophorus</taxon>
    </lineage>
</organism>
<reference evidence="2" key="1">
    <citation type="submission" date="2020-08" db="EMBL/GenBank/DDBJ databases">
        <title>Genome sequencing and assembly of the red palm weevil Rhynchophorus ferrugineus.</title>
        <authorList>
            <person name="Dias G.B."/>
            <person name="Bergman C.M."/>
            <person name="Manee M."/>
        </authorList>
    </citation>
    <scope>NUCLEOTIDE SEQUENCE</scope>
    <source>
        <strain evidence="2">AA-2017</strain>
        <tissue evidence="2">Whole larva</tissue>
    </source>
</reference>
<dbReference type="AlphaFoldDB" id="A0A834HRE9"/>
<evidence type="ECO:0000313" key="2">
    <source>
        <dbReference type="EMBL" id="KAF7263140.1"/>
    </source>
</evidence>
<sequence length="118" mass="12677">MPAGARTDPKAHCDTDDAAFTGPFLGNLCLLIWWRYSAWRGTRLERVEGAEEEVAVTSGPGDTDERSRTATTGSWDRTSLMPKKLPGESRSSARLNGQLGRGDFSGIAGDAADTECTI</sequence>
<dbReference type="Proteomes" id="UP000625711">
    <property type="component" value="Unassembled WGS sequence"/>
</dbReference>
<proteinExistence type="predicted"/>
<accession>A0A834HRE9</accession>
<comment type="caution">
    <text evidence="2">The sequence shown here is derived from an EMBL/GenBank/DDBJ whole genome shotgun (WGS) entry which is preliminary data.</text>
</comment>
<evidence type="ECO:0000313" key="3">
    <source>
        <dbReference type="Proteomes" id="UP000625711"/>
    </source>
</evidence>